<dbReference type="GeneID" id="63801687"/>
<evidence type="ECO:0000256" key="3">
    <source>
        <dbReference type="ARBA" id="ARBA00023136"/>
    </source>
</evidence>
<dbReference type="EMBL" id="MCFD01000002">
    <property type="protein sequence ID" value="ORX72604.1"/>
    <property type="molecule type" value="Genomic_DNA"/>
</dbReference>
<sequence>MSDEFDPMADFLARERAALGEDADLFQSGSPSASKSPEAATSDQLSVTLCLLQKISSPLLSKPSPPSAPAAPAPAASVSNPASSAQASPAVAQDSGFLQEWQVKQKEAVEERDRVSNERHEAIVKEARESIDKFYDEYNEKKDRAIQENRATQEIEIQAANSGNLWERAMKQIDLATKATQDTQKSSDTVRMRELLQDLKRDKEAPGVKSKKVEASA</sequence>
<feature type="compositionally biased region" description="Polar residues" evidence="8">
    <location>
        <begin position="27"/>
        <end position="41"/>
    </location>
</feature>
<evidence type="ECO:0000256" key="5">
    <source>
        <dbReference type="ARBA" id="ARBA00023329"/>
    </source>
</evidence>
<organism evidence="9 10">
    <name type="scientific">Linderina pennispora</name>
    <dbReference type="NCBI Taxonomy" id="61395"/>
    <lineage>
        <taxon>Eukaryota</taxon>
        <taxon>Fungi</taxon>
        <taxon>Fungi incertae sedis</taxon>
        <taxon>Zoopagomycota</taxon>
        <taxon>Kickxellomycotina</taxon>
        <taxon>Kickxellomycetes</taxon>
        <taxon>Kickxellales</taxon>
        <taxon>Kickxellaceae</taxon>
        <taxon>Linderina</taxon>
    </lineage>
</organism>
<evidence type="ECO:0000256" key="7">
    <source>
        <dbReference type="SAM" id="Coils"/>
    </source>
</evidence>
<protein>
    <recommendedName>
        <fullName evidence="6">Clathrin light chain</fullName>
    </recommendedName>
</protein>
<dbReference type="Pfam" id="PF01086">
    <property type="entry name" value="Clathrin_lg_ch"/>
    <property type="match status" value="1"/>
</dbReference>
<comment type="similarity">
    <text evidence="2 6">Belongs to the clathrin light chain family.</text>
</comment>
<comment type="subcellular location">
    <subcellularLocation>
        <location evidence="1 6">Cytoplasmic vesicle membrane</location>
        <topology evidence="1 6">Peripheral membrane protein</topology>
        <orientation evidence="1 6">Cytoplasmic side</orientation>
    </subcellularLocation>
    <subcellularLocation>
        <location evidence="6">Membrane</location>
        <location evidence="6">Coated pit</location>
        <topology evidence="6">Peripheral membrane protein</topology>
        <orientation evidence="6">Cytoplasmic side</orientation>
    </subcellularLocation>
    <text evidence="6">Cytoplasmic face of coated pits and vesicles.</text>
</comment>
<dbReference type="GO" id="GO:0006886">
    <property type="term" value="P:intracellular protein transport"/>
    <property type="evidence" value="ECO:0007669"/>
    <property type="project" value="InterPro"/>
</dbReference>
<dbReference type="GO" id="GO:0030132">
    <property type="term" value="C:clathrin coat of coated pit"/>
    <property type="evidence" value="ECO:0007669"/>
    <property type="project" value="InterPro"/>
</dbReference>
<dbReference type="OrthoDB" id="5512at2759"/>
<keyword evidence="3 6" id="KW-0472">Membrane</keyword>
<feature type="coiled-coil region" evidence="7">
    <location>
        <begin position="98"/>
        <end position="155"/>
    </location>
</feature>
<dbReference type="GO" id="GO:0005198">
    <property type="term" value="F:structural molecule activity"/>
    <property type="evidence" value="ECO:0007669"/>
    <property type="project" value="InterPro"/>
</dbReference>
<accession>A0A1Y1WHK7</accession>
<evidence type="ECO:0000313" key="9">
    <source>
        <dbReference type="EMBL" id="ORX72604.1"/>
    </source>
</evidence>
<comment type="caution">
    <text evidence="9">The sequence shown here is derived from an EMBL/GenBank/DDBJ whole genome shotgun (WGS) entry which is preliminary data.</text>
</comment>
<keyword evidence="4 6" id="KW-0168">Coated pit</keyword>
<dbReference type="GO" id="GO:0072583">
    <property type="term" value="P:clathrin-dependent endocytosis"/>
    <property type="evidence" value="ECO:0007669"/>
    <property type="project" value="TreeGrafter"/>
</dbReference>
<dbReference type="Proteomes" id="UP000193922">
    <property type="component" value="Unassembled WGS sequence"/>
</dbReference>
<dbReference type="PANTHER" id="PTHR10639">
    <property type="entry name" value="CLATHRIN LIGHT CHAIN"/>
    <property type="match status" value="1"/>
</dbReference>
<proteinExistence type="inferred from homology"/>
<feature type="compositionally biased region" description="Low complexity" evidence="8">
    <location>
        <begin position="73"/>
        <end position="93"/>
    </location>
</feature>
<dbReference type="InterPro" id="IPR000996">
    <property type="entry name" value="Clathrin_L-chain"/>
</dbReference>
<feature type="region of interest" description="Disordered" evidence="8">
    <location>
        <begin position="198"/>
        <end position="217"/>
    </location>
</feature>
<reference evidence="9 10" key="1">
    <citation type="submission" date="2016-07" db="EMBL/GenBank/DDBJ databases">
        <title>Pervasive Adenine N6-methylation of Active Genes in Fungi.</title>
        <authorList>
            <consortium name="DOE Joint Genome Institute"/>
            <person name="Mondo S.J."/>
            <person name="Dannebaum R.O."/>
            <person name="Kuo R.C."/>
            <person name="Labutti K."/>
            <person name="Haridas S."/>
            <person name="Kuo A."/>
            <person name="Salamov A."/>
            <person name="Ahrendt S.R."/>
            <person name="Lipzen A."/>
            <person name="Sullivan W."/>
            <person name="Andreopoulos W.B."/>
            <person name="Clum A."/>
            <person name="Lindquist E."/>
            <person name="Daum C."/>
            <person name="Ramamoorthy G.K."/>
            <person name="Gryganskyi A."/>
            <person name="Culley D."/>
            <person name="Magnuson J.K."/>
            <person name="James T.Y."/>
            <person name="O'Malley M.A."/>
            <person name="Stajich J.E."/>
            <person name="Spatafora J.W."/>
            <person name="Visel A."/>
            <person name="Grigoriev I.V."/>
        </authorList>
    </citation>
    <scope>NUCLEOTIDE SEQUENCE [LARGE SCALE GENOMIC DNA]</scope>
    <source>
        <strain evidence="9 10">ATCC 12442</strain>
    </source>
</reference>
<feature type="region of interest" description="Disordered" evidence="8">
    <location>
        <begin position="58"/>
        <end position="93"/>
    </location>
</feature>
<evidence type="ECO:0000256" key="1">
    <source>
        <dbReference type="ARBA" id="ARBA00004180"/>
    </source>
</evidence>
<keyword evidence="5 6" id="KW-0968">Cytoplasmic vesicle</keyword>
<dbReference type="PANTHER" id="PTHR10639:SF7">
    <property type="entry name" value="CLATHRIN LIGHT CHAIN"/>
    <property type="match status" value="1"/>
</dbReference>
<dbReference type="STRING" id="61395.A0A1Y1WHK7"/>
<dbReference type="RefSeq" id="XP_040745944.1">
    <property type="nucleotide sequence ID" value="XM_040885039.1"/>
</dbReference>
<gene>
    <name evidence="9" type="ORF">DL89DRAFT_243650</name>
</gene>
<dbReference type="GO" id="GO:0030130">
    <property type="term" value="C:clathrin coat of trans-Golgi network vesicle"/>
    <property type="evidence" value="ECO:0007669"/>
    <property type="project" value="InterPro"/>
</dbReference>
<evidence type="ECO:0000256" key="8">
    <source>
        <dbReference type="SAM" id="MobiDB-lite"/>
    </source>
</evidence>
<comment type="function">
    <text evidence="6">Clathrin is the major protein of the polyhedral coat of coated pits and vesicles.</text>
</comment>
<feature type="compositionally biased region" description="Pro residues" evidence="8">
    <location>
        <begin position="63"/>
        <end position="72"/>
    </location>
</feature>
<name>A0A1Y1WHK7_9FUNG</name>
<evidence type="ECO:0000256" key="6">
    <source>
        <dbReference type="RuleBase" id="RU363137"/>
    </source>
</evidence>
<keyword evidence="7" id="KW-0175">Coiled coil</keyword>
<feature type="region of interest" description="Disordered" evidence="8">
    <location>
        <begin position="22"/>
        <end position="41"/>
    </location>
</feature>
<evidence type="ECO:0000256" key="4">
    <source>
        <dbReference type="ARBA" id="ARBA00023176"/>
    </source>
</evidence>
<dbReference type="AlphaFoldDB" id="A0A1Y1WHK7"/>
<evidence type="ECO:0000256" key="2">
    <source>
        <dbReference type="ARBA" id="ARBA00005263"/>
    </source>
</evidence>
<keyword evidence="10" id="KW-1185">Reference proteome</keyword>
<dbReference type="GO" id="GO:0032050">
    <property type="term" value="F:clathrin heavy chain binding"/>
    <property type="evidence" value="ECO:0007669"/>
    <property type="project" value="TreeGrafter"/>
</dbReference>
<evidence type="ECO:0000313" key="10">
    <source>
        <dbReference type="Proteomes" id="UP000193922"/>
    </source>
</evidence>